<feature type="chain" id="PRO_5046338559" evidence="2">
    <location>
        <begin position="27"/>
        <end position="402"/>
    </location>
</feature>
<organism evidence="3 4">
    <name type="scientific">Leifsonia kafniensis</name>
    <dbReference type="NCBI Taxonomy" id="475957"/>
    <lineage>
        <taxon>Bacteria</taxon>
        <taxon>Bacillati</taxon>
        <taxon>Actinomycetota</taxon>
        <taxon>Actinomycetes</taxon>
        <taxon>Micrococcales</taxon>
        <taxon>Microbacteriaceae</taxon>
        <taxon>Leifsonia</taxon>
    </lineage>
</organism>
<proteinExistence type="predicted"/>
<comment type="caution">
    <text evidence="3">The sequence shown here is derived from an EMBL/GenBank/DDBJ whole genome shotgun (WGS) entry which is preliminary data.</text>
</comment>
<dbReference type="InterPro" id="IPR048031">
    <property type="entry name" value="ScyD/ScyE-like"/>
</dbReference>
<reference evidence="4" key="1">
    <citation type="journal article" date="2019" name="Int. J. Syst. Evol. Microbiol.">
        <title>The Global Catalogue of Microorganisms (GCM) 10K type strain sequencing project: providing services to taxonomists for standard genome sequencing and annotation.</title>
        <authorList>
            <consortium name="The Broad Institute Genomics Platform"/>
            <consortium name="The Broad Institute Genome Sequencing Center for Infectious Disease"/>
            <person name="Wu L."/>
            <person name="Ma J."/>
        </authorList>
    </citation>
    <scope>NUCLEOTIDE SEQUENCE [LARGE SCALE GENOMIC DNA]</scope>
    <source>
        <strain evidence="4">JCM 17021</strain>
    </source>
</reference>
<dbReference type="EMBL" id="BAABCN010000002">
    <property type="protein sequence ID" value="GAA3865224.1"/>
    <property type="molecule type" value="Genomic_DNA"/>
</dbReference>
<feature type="region of interest" description="Disordered" evidence="1">
    <location>
        <begin position="379"/>
        <end position="402"/>
    </location>
</feature>
<dbReference type="Gene3D" id="2.120.10.30">
    <property type="entry name" value="TolB, C-terminal domain"/>
    <property type="match status" value="1"/>
</dbReference>
<keyword evidence="4" id="KW-1185">Reference proteome</keyword>
<feature type="signal peptide" evidence="2">
    <location>
        <begin position="1"/>
        <end position="26"/>
    </location>
</feature>
<evidence type="ECO:0000256" key="1">
    <source>
        <dbReference type="SAM" id="MobiDB-lite"/>
    </source>
</evidence>
<sequence length="402" mass="40851">MKKTLFIAAVSAFALAAMTVAAPALADGRDRNSPPRPGSPVTLTDGLISPLSLAVQRDGTAYTTQNFIGQLTRVTRDGTASVAASAPGQELSAVSERNGTVYYAQNAMDHSSSALMEMKDGGAPTPLADLWAYENSENPDQINTYGFEGLPQSCADQFDASAPPFLPASYTGTIDTHAYGSVALDDAVYVADAGANAILRVGYDGTVSTTAVLPPADPVVATADVVAQFGFPACAAGHDYRFEPVPTDVELGPDGWLYVSSLPGGPESAALGARGSVVKIDPDSGEIVKVASGFVGTTGLAVSPTSGTVYVAELFGGPTGTGQISVVKRGASTPTVLMALSSPAAIELRSGSLYVTTDAFVPDATGNPQPIGKVTIVPLRGSGSSEDCDDPGHGNHGGNGHA</sequence>
<dbReference type="RefSeq" id="WP_345062179.1">
    <property type="nucleotide sequence ID" value="NZ_BAABCN010000002.1"/>
</dbReference>
<accession>A0ABP7K6W3</accession>
<keyword evidence="2" id="KW-0732">Signal</keyword>
<evidence type="ECO:0000313" key="3">
    <source>
        <dbReference type="EMBL" id="GAA3865224.1"/>
    </source>
</evidence>
<dbReference type="SUPFAM" id="SSF63829">
    <property type="entry name" value="Calcium-dependent phosphotriesterase"/>
    <property type="match status" value="1"/>
</dbReference>
<dbReference type="Proteomes" id="UP001501803">
    <property type="component" value="Unassembled WGS sequence"/>
</dbReference>
<dbReference type="NCBIfam" id="NF033206">
    <property type="entry name" value="ScyE_fam"/>
    <property type="match status" value="1"/>
</dbReference>
<gene>
    <name evidence="3" type="ORF">GCM10022381_06230</name>
</gene>
<dbReference type="InterPro" id="IPR011042">
    <property type="entry name" value="6-blade_b-propeller_TolB-like"/>
</dbReference>
<evidence type="ECO:0000256" key="2">
    <source>
        <dbReference type="SAM" id="SignalP"/>
    </source>
</evidence>
<protein>
    <submittedName>
        <fullName evidence="3">ScyD/ScyE family protein</fullName>
    </submittedName>
</protein>
<evidence type="ECO:0000313" key="4">
    <source>
        <dbReference type="Proteomes" id="UP001501803"/>
    </source>
</evidence>
<name>A0ABP7K6W3_9MICO</name>